<keyword evidence="3" id="KW-1185">Reference proteome</keyword>
<keyword evidence="1" id="KW-0812">Transmembrane</keyword>
<dbReference type="EMBL" id="CM016558">
    <property type="protein sequence ID" value="TKW04856.1"/>
    <property type="molecule type" value="Genomic_DNA"/>
</dbReference>
<name>A0A4V6D455_SETVI</name>
<evidence type="ECO:0000313" key="2">
    <source>
        <dbReference type="EMBL" id="TKW04856.1"/>
    </source>
</evidence>
<proteinExistence type="predicted"/>
<evidence type="ECO:0000313" key="3">
    <source>
        <dbReference type="Proteomes" id="UP000298652"/>
    </source>
</evidence>
<dbReference type="AlphaFoldDB" id="A0A4V6D455"/>
<keyword evidence="1" id="KW-0472">Membrane</keyword>
<sequence>MNCMAWLGSVCRFFWALCAAAEALFRRIKSQAQKRGETWKLICSFHSFAPSAYLSMTLGEVYLGGVWMRGTKL</sequence>
<feature type="transmembrane region" description="Helical" evidence="1">
    <location>
        <begin position="6"/>
        <end position="25"/>
    </location>
</feature>
<protein>
    <submittedName>
        <fullName evidence="2">Uncharacterized protein</fullName>
    </submittedName>
</protein>
<keyword evidence="1" id="KW-1133">Transmembrane helix</keyword>
<organism evidence="2 3">
    <name type="scientific">Setaria viridis</name>
    <name type="common">Green bristlegrass</name>
    <name type="synonym">Setaria italica subsp. viridis</name>
    <dbReference type="NCBI Taxonomy" id="4556"/>
    <lineage>
        <taxon>Eukaryota</taxon>
        <taxon>Viridiplantae</taxon>
        <taxon>Streptophyta</taxon>
        <taxon>Embryophyta</taxon>
        <taxon>Tracheophyta</taxon>
        <taxon>Spermatophyta</taxon>
        <taxon>Magnoliopsida</taxon>
        <taxon>Liliopsida</taxon>
        <taxon>Poales</taxon>
        <taxon>Poaceae</taxon>
        <taxon>PACMAD clade</taxon>
        <taxon>Panicoideae</taxon>
        <taxon>Panicodae</taxon>
        <taxon>Paniceae</taxon>
        <taxon>Cenchrinae</taxon>
        <taxon>Setaria</taxon>
    </lineage>
</organism>
<accession>A0A4V6D455</accession>
<gene>
    <name evidence="2" type="ORF">SEVIR_7G137550v2</name>
</gene>
<reference evidence="2" key="1">
    <citation type="submission" date="2019-03" db="EMBL/GenBank/DDBJ databases">
        <title>WGS assembly of Setaria viridis.</title>
        <authorList>
            <person name="Huang P."/>
            <person name="Jenkins J."/>
            <person name="Grimwood J."/>
            <person name="Barry K."/>
            <person name="Healey A."/>
            <person name="Mamidi S."/>
            <person name="Sreedasyam A."/>
            <person name="Shu S."/>
            <person name="Feldman M."/>
            <person name="Wu J."/>
            <person name="Yu Y."/>
            <person name="Chen C."/>
            <person name="Johnson J."/>
            <person name="Rokhsar D."/>
            <person name="Baxter I."/>
            <person name="Schmutz J."/>
            <person name="Brutnell T."/>
            <person name="Kellogg E."/>
        </authorList>
    </citation>
    <scope>NUCLEOTIDE SEQUENCE [LARGE SCALE GENOMIC DNA]</scope>
</reference>
<dbReference type="Proteomes" id="UP000298652">
    <property type="component" value="Chromosome 7"/>
</dbReference>
<evidence type="ECO:0000256" key="1">
    <source>
        <dbReference type="SAM" id="Phobius"/>
    </source>
</evidence>
<dbReference type="Gramene" id="TKW04856">
    <property type="protein sequence ID" value="TKW04856"/>
    <property type="gene ID" value="SEVIR_7G137550v2"/>
</dbReference>